<dbReference type="GO" id="GO:0002098">
    <property type="term" value="P:tRNA wobble uridine modification"/>
    <property type="evidence" value="ECO:0007669"/>
    <property type="project" value="InterPro"/>
</dbReference>
<dbReference type="GO" id="GO:1904047">
    <property type="term" value="F:S-adenosyl-L-methionine binding"/>
    <property type="evidence" value="ECO:0007669"/>
    <property type="project" value="UniProtKB-UniRule"/>
</dbReference>
<dbReference type="CDD" id="cd02440">
    <property type="entry name" value="AdoMet_MTases"/>
    <property type="match status" value="1"/>
</dbReference>
<dbReference type="NCBIfam" id="TIGR00740">
    <property type="entry name" value="carboxy-S-adenosyl-L-methionine synthase CmoA"/>
    <property type="match status" value="1"/>
</dbReference>
<organism evidence="6 7">
    <name type="scientific">Allochromatium palmeri</name>
    <dbReference type="NCBI Taxonomy" id="231048"/>
    <lineage>
        <taxon>Bacteria</taxon>
        <taxon>Pseudomonadati</taxon>
        <taxon>Pseudomonadota</taxon>
        <taxon>Gammaproteobacteria</taxon>
        <taxon>Chromatiales</taxon>
        <taxon>Chromatiaceae</taxon>
        <taxon>Allochromatium</taxon>
    </lineage>
</organism>
<dbReference type="OrthoDB" id="9779941at2"/>
<feature type="binding site" evidence="3 4">
    <location>
        <begin position="120"/>
        <end position="121"/>
    </location>
    <ligand>
        <name>S-adenosyl-L-methionine</name>
        <dbReference type="ChEBI" id="CHEBI:59789"/>
    </ligand>
</feature>
<dbReference type="PANTHER" id="PTHR43861:SF2">
    <property type="entry name" value="CARBOXY-S-ADENOSYL-L-METHIONINE SYNTHASE"/>
    <property type="match status" value="1"/>
</dbReference>
<evidence type="ECO:0000256" key="4">
    <source>
        <dbReference type="PIRSR" id="PIRSR006325-1"/>
    </source>
</evidence>
<keyword evidence="7" id="KW-1185">Reference proteome</keyword>
<gene>
    <name evidence="3 6" type="primary">cmoA</name>
    <name evidence="6" type="ORF">GJ668_07690</name>
</gene>
<dbReference type="InterPro" id="IPR041698">
    <property type="entry name" value="Methyltransf_25"/>
</dbReference>
<accession>A0A6N8EBL6</accession>
<dbReference type="InterPro" id="IPR029063">
    <property type="entry name" value="SAM-dependent_MTases_sf"/>
</dbReference>
<dbReference type="Proteomes" id="UP000434044">
    <property type="component" value="Unassembled WGS sequence"/>
</dbReference>
<evidence type="ECO:0000256" key="1">
    <source>
        <dbReference type="ARBA" id="ARBA00022679"/>
    </source>
</evidence>
<evidence type="ECO:0000256" key="2">
    <source>
        <dbReference type="ARBA" id="ARBA00022691"/>
    </source>
</evidence>
<dbReference type="HAMAP" id="MF_01589">
    <property type="entry name" value="Cx_SAM_synthase"/>
    <property type="match status" value="1"/>
</dbReference>
<dbReference type="EMBL" id="WNKT01000012">
    <property type="protein sequence ID" value="MTW20981.1"/>
    <property type="molecule type" value="Genomic_DNA"/>
</dbReference>
<feature type="binding site" evidence="3 4">
    <location>
        <begin position="66"/>
        <end position="68"/>
    </location>
    <ligand>
        <name>S-adenosyl-L-methionine</name>
        <dbReference type="ChEBI" id="CHEBI:59789"/>
    </ligand>
</feature>
<comment type="similarity">
    <text evidence="3">Belongs to the class I-like SAM-binding methyltransferase superfamily. Cx-SAM synthase family.</text>
</comment>
<evidence type="ECO:0000313" key="7">
    <source>
        <dbReference type="Proteomes" id="UP000434044"/>
    </source>
</evidence>
<protein>
    <recommendedName>
        <fullName evidence="3">Carboxy-S-adenosyl-L-methionine synthase</fullName>
        <shortName evidence="3">Cx-SAM synthase</shortName>
        <ecNumber evidence="3">2.1.3.-</ecNumber>
    </recommendedName>
</protein>
<evidence type="ECO:0000313" key="6">
    <source>
        <dbReference type="EMBL" id="MTW20981.1"/>
    </source>
</evidence>
<dbReference type="SUPFAM" id="SSF53335">
    <property type="entry name" value="S-adenosyl-L-methionine-dependent methyltransferases"/>
    <property type="match status" value="1"/>
</dbReference>
<sequence length="245" mass="26823">MKDTVIDDLFDRAAGPVRPFEFDADVARVFPDMVRRSVPGYAELVGLSGLIARRVAGPGARCYDLGCSLGAVTRSILRQTGPDVSVIAVDNAPAMIEGLRARLADESSIDAGRVKTRCADIQSIAIEQASLVVLNLTLQFVPIEERLGLLQRIRAGLVPGGVLILAEKFAAPVGRESDWLTALHEDFKRANGYSELAIARKRTALEQVLIPERLEEHERRLAEAGFAGSVRWFQSLNFVAWLAWT</sequence>
<comment type="catalytic activity">
    <reaction evidence="3">
        <text>prephenate + S-adenosyl-L-methionine = carboxy-S-adenosyl-L-methionine + 3-phenylpyruvate + H2O</text>
        <dbReference type="Rhea" id="RHEA:51692"/>
        <dbReference type="ChEBI" id="CHEBI:15377"/>
        <dbReference type="ChEBI" id="CHEBI:18005"/>
        <dbReference type="ChEBI" id="CHEBI:29934"/>
        <dbReference type="ChEBI" id="CHEBI:59789"/>
        <dbReference type="ChEBI" id="CHEBI:134278"/>
    </reaction>
</comment>
<keyword evidence="1 3" id="KW-0808">Transferase</keyword>
<dbReference type="Pfam" id="PF13649">
    <property type="entry name" value="Methyltransf_25"/>
    <property type="match status" value="1"/>
</dbReference>
<dbReference type="InterPro" id="IPR005271">
    <property type="entry name" value="CmoA"/>
</dbReference>
<feature type="binding site" evidence="3 4">
    <location>
        <begin position="90"/>
        <end position="91"/>
    </location>
    <ligand>
        <name>S-adenosyl-L-methionine</name>
        <dbReference type="ChEBI" id="CHEBI:59789"/>
    </ligand>
</feature>
<feature type="binding site" evidence="3 4">
    <location>
        <position position="41"/>
    </location>
    <ligand>
        <name>S-adenosyl-L-methionine</name>
        <dbReference type="ChEBI" id="CHEBI:59789"/>
    </ligand>
</feature>
<name>A0A6N8EBL6_9GAMM</name>
<evidence type="ECO:0000259" key="5">
    <source>
        <dbReference type="Pfam" id="PF13649"/>
    </source>
</evidence>
<comment type="subunit">
    <text evidence="3">Homodimer.</text>
</comment>
<dbReference type="EC" id="2.1.3.-" evidence="3"/>
<feature type="binding site" evidence="3">
    <location>
        <position position="202"/>
    </location>
    <ligand>
        <name>S-adenosyl-L-methionine</name>
        <dbReference type="ChEBI" id="CHEBI:59789"/>
    </ligand>
</feature>
<dbReference type="AlphaFoldDB" id="A0A6N8EBL6"/>
<dbReference type="PIRSF" id="PIRSF006325">
    <property type="entry name" value="MeTrfase_bac"/>
    <property type="match status" value="1"/>
</dbReference>
<proteinExistence type="inferred from homology"/>
<feature type="domain" description="Methyltransferase" evidence="5">
    <location>
        <begin position="64"/>
        <end position="161"/>
    </location>
</feature>
<dbReference type="PANTHER" id="PTHR43861">
    <property type="entry name" value="TRANS-ACONITATE 2-METHYLTRANSFERASE-RELATED"/>
    <property type="match status" value="1"/>
</dbReference>
<comment type="function">
    <text evidence="3">Catalyzes the conversion of S-adenosyl-L-methionine (SAM) to carboxy-S-adenosyl-L-methionine (Cx-SAM).</text>
</comment>
<dbReference type="Gene3D" id="3.40.50.150">
    <property type="entry name" value="Vaccinia Virus protein VP39"/>
    <property type="match status" value="1"/>
</dbReference>
<comment type="caution">
    <text evidence="6">The sequence shown here is derived from an EMBL/GenBank/DDBJ whole genome shotgun (WGS) entry which is preliminary data.</text>
</comment>
<keyword evidence="2 3" id="KW-0949">S-adenosyl-L-methionine</keyword>
<evidence type="ECO:0000256" key="3">
    <source>
        <dbReference type="HAMAP-Rule" id="MF_01589"/>
    </source>
</evidence>
<feature type="binding site" evidence="3 4">
    <location>
        <position position="135"/>
    </location>
    <ligand>
        <name>S-adenosyl-L-methionine</name>
        <dbReference type="ChEBI" id="CHEBI:59789"/>
    </ligand>
</feature>
<dbReference type="GO" id="GO:0016743">
    <property type="term" value="F:carboxyl- or carbamoyltransferase activity"/>
    <property type="evidence" value="ECO:0007669"/>
    <property type="project" value="UniProtKB-UniRule"/>
</dbReference>
<reference evidence="6 7" key="1">
    <citation type="submission" date="2019-11" db="EMBL/GenBank/DDBJ databases">
        <title>Whole-genome sequence of the anaerobic purple sulfur bacterium Allochromatium palmeri DSM 15591.</title>
        <authorList>
            <person name="Kyndt J.A."/>
            <person name="Meyer T.E."/>
        </authorList>
    </citation>
    <scope>NUCLEOTIDE SEQUENCE [LARGE SCALE GENOMIC DNA]</scope>
    <source>
        <strain evidence="6 7">DSM 15591</strain>
    </source>
</reference>
<dbReference type="RefSeq" id="WP_155449571.1">
    <property type="nucleotide sequence ID" value="NZ_WNKT01000012.1"/>
</dbReference>